<gene>
    <name evidence="2" type="ORF">JCM31826_03240</name>
</gene>
<feature type="chain" id="PRO_5019126842" description="Lipoprotein" evidence="1">
    <location>
        <begin position="23"/>
        <end position="124"/>
    </location>
</feature>
<dbReference type="AlphaFoldDB" id="A0A401XIJ4"/>
<proteinExistence type="predicted"/>
<protein>
    <recommendedName>
        <fullName evidence="4">Lipoprotein</fullName>
    </recommendedName>
</protein>
<accession>A0A401XIJ4</accession>
<dbReference type="PROSITE" id="PS51257">
    <property type="entry name" value="PROKAR_LIPOPROTEIN"/>
    <property type="match status" value="1"/>
</dbReference>
<organism evidence="2 3">
    <name type="scientific">Thermaurantimonas aggregans</name>
    <dbReference type="NCBI Taxonomy" id="2173829"/>
    <lineage>
        <taxon>Bacteria</taxon>
        <taxon>Pseudomonadati</taxon>
        <taxon>Bacteroidota</taxon>
        <taxon>Flavobacteriia</taxon>
        <taxon>Flavobacteriales</taxon>
        <taxon>Schleiferiaceae</taxon>
        <taxon>Thermaurantimonas</taxon>
    </lineage>
</organism>
<evidence type="ECO:0000256" key="1">
    <source>
        <dbReference type="SAM" id="SignalP"/>
    </source>
</evidence>
<comment type="caution">
    <text evidence="2">The sequence shown here is derived from an EMBL/GenBank/DDBJ whole genome shotgun (WGS) entry which is preliminary data.</text>
</comment>
<keyword evidence="1" id="KW-0732">Signal</keyword>
<reference evidence="2 3" key="1">
    <citation type="submission" date="2018-11" db="EMBL/GenBank/DDBJ databases">
        <title>Schleiferia aggregans sp. nov., a moderately thermophilic heterotrophic bacterium isolated from microbial mats at a terrestrial hot spring.</title>
        <authorList>
            <person name="Iino T."/>
            <person name="Ohkuma M."/>
            <person name="Haruta S."/>
        </authorList>
    </citation>
    <scope>NUCLEOTIDE SEQUENCE [LARGE SCALE GENOMIC DNA]</scope>
    <source>
        <strain evidence="2 3">LA</strain>
    </source>
</reference>
<evidence type="ECO:0000313" key="2">
    <source>
        <dbReference type="EMBL" id="GCD76842.1"/>
    </source>
</evidence>
<feature type="signal peptide" evidence="1">
    <location>
        <begin position="1"/>
        <end position="22"/>
    </location>
</feature>
<name>A0A401XIJ4_9FLAO</name>
<sequence>MKNFLHAGALALAILFSSCSSSINVEDGDTLTVYVNNYSVKDFEPYLDCSTVLSKNSADHKKLVKLIADLSDETFEEEDGSNYYTITITDATGIQKATVTIPQGGGGRSKSKKLFQLLDQICIY</sequence>
<keyword evidence="3" id="KW-1185">Reference proteome</keyword>
<dbReference type="Proteomes" id="UP000286715">
    <property type="component" value="Unassembled WGS sequence"/>
</dbReference>
<dbReference type="EMBL" id="BHZE01000002">
    <property type="protein sequence ID" value="GCD76842.1"/>
    <property type="molecule type" value="Genomic_DNA"/>
</dbReference>
<evidence type="ECO:0000313" key="3">
    <source>
        <dbReference type="Proteomes" id="UP000286715"/>
    </source>
</evidence>
<dbReference type="RefSeq" id="WP_124396909.1">
    <property type="nucleotide sequence ID" value="NZ_BHZE01000002.1"/>
</dbReference>
<evidence type="ECO:0008006" key="4">
    <source>
        <dbReference type="Google" id="ProtNLM"/>
    </source>
</evidence>